<name>A0ABZ2MHK7_9MICO</name>
<evidence type="ECO:0000256" key="3">
    <source>
        <dbReference type="ARBA" id="ARBA00023163"/>
    </source>
</evidence>
<accession>A0ABZ2MHK7</accession>
<proteinExistence type="predicted"/>
<evidence type="ECO:0000313" key="6">
    <source>
        <dbReference type="EMBL" id="WXB76507.1"/>
    </source>
</evidence>
<dbReference type="InterPro" id="IPR001647">
    <property type="entry name" value="HTH_TetR"/>
</dbReference>
<dbReference type="SUPFAM" id="SSF46689">
    <property type="entry name" value="Homeodomain-like"/>
    <property type="match status" value="1"/>
</dbReference>
<dbReference type="Gene3D" id="1.10.357.10">
    <property type="entry name" value="Tetracycline Repressor, domain 2"/>
    <property type="match status" value="1"/>
</dbReference>
<protein>
    <submittedName>
        <fullName evidence="6">TetR/AcrR family transcriptional regulator</fullName>
    </submittedName>
</protein>
<organism evidence="6 7">
    <name type="scientific">Janibacter alittae</name>
    <dbReference type="NCBI Taxonomy" id="3115209"/>
    <lineage>
        <taxon>Bacteria</taxon>
        <taxon>Bacillati</taxon>
        <taxon>Actinomycetota</taxon>
        <taxon>Actinomycetes</taxon>
        <taxon>Micrococcales</taxon>
        <taxon>Intrasporangiaceae</taxon>
        <taxon>Janibacter</taxon>
    </lineage>
</organism>
<dbReference type="EMBL" id="CP144913">
    <property type="protein sequence ID" value="WXB76507.1"/>
    <property type="molecule type" value="Genomic_DNA"/>
</dbReference>
<evidence type="ECO:0000256" key="4">
    <source>
        <dbReference type="PROSITE-ProRule" id="PRU00335"/>
    </source>
</evidence>
<keyword evidence="1" id="KW-0805">Transcription regulation</keyword>
<dbReference type="InterPro" id="IPR009057">
    <property type="entry name" value="Homeodomain-like_sf"/>
</dbReference>
<evidence type="ECO:0000256" key="2">
    <source>
        <dbReference type="ARBA" id="ARBA00023125"/>
    </source>
</evidence>
<dbReference type="InterPro" id="IPR050109">
    <property type="entry name" value="HTH-type_TetR-like_transc_reg"/>
</dbReference>
<keyword evidence="3" id="KW-0804">Transcription</keyword>
<keyword evidence="2 4" id="KW-0238">DNA-binding</keyword>
<keyword evidence="7" id="KW-1185">Reference proteome</keyword>
<evidence type="ECO:0000259" key="5">
    <source>
        <dbReference type="PROSITE" id="PS50977"/>
    </source>
</evidence>
<sequence>MTVRANGTVDAKERILTVALALFGERGVAATSLREVARVAGVAPGLVVHHFGGKEGLHGCVDDHVVALFRQALDSAPLTGSTAEVAAARDEAITRMFEAHPEAIDYLRRVVVTPDPGDVGLARKLIAETIVQTRMLREHGIARSRAPVEEQAVAVLVGQLGHRLLQPTLSRLWTIAGADSAVPTVTVTLHGRRE</sequence>
<dbReference type="Pfam" id="PF00440">
    <property type="entry name" value="TetR_N"/>
    <property type="match status" value="1"/>
</dbReference>
<reference evidence="6 7" key="1">
    <citation type="submission" date="2024-02" db="EMBL/GenBank/DDBJ databases">
        <title>Janibacter sp. nov., isolated from gut of marine sandworm.</title>
        <authorList>
            <person name="Kim B."/>
            <person name="Jun M.O."/>
            <person name="Shin N.-R."/>
        </authorList>
    </citation>
    <scope>NUCLEOTIDE SEQUENCE [LARGE SCALE GENOMIC DNA]</scope>
    <source>
        <strain evidence="6 7">A1S7</strain>
    </source>
</reference>
<dbReference type="PANTHER" id="PTHR30055">
    <property type="entry name" value="HTH-TYPE TRANSCRIPTIONAL REGULATOR RUTR"/>
    <property type="match status" value="1"/>
</dbReference>
<dbReference type="PRINTS" id="PR00455">
    <property type="entry name" value="HTHTETR"/>
</dbReference>
<evidence type="ECO:0000256" key="1">
    <source>
        <dbReference type="ARBA" id="ARBA00023015"/>
    </source>
</evidence>
<feature type="domain" description="HTH tetR-type" evidence="5">
    <location>
        <begin position="9"/>
        <end position="69"/>
    </location>
</feature>
<gene>
    <name evidence="6" type="ORF">V1351_00180</name>
</gene>
<dbReference type="PANTHER" id="PTHR30055:SF234">
    <property type="entry name" value="HTH-TYPE TRANSCRIPTIONAL REGULATOR BETI"/>
    <property type="match status" value="1"/>
</dbReference>
<feature type="DNA-binding region" description="H-T-H motif" evidence="4">
    <location>
        <begin position="32"/>
        <end position="51"/>
    </location>
</feature>
<dbReference type="Proteomes" id="UP001382727">
    <property type="component" value="Chromosome"/>
</dbReference>
<evidence type="ECO:0000313" key="7">
    <source>
        <dbReference type="Proteomes" id="UP001382727"/>
    </source>
</evidence>
<dbReference type="PROSITE" id="PS50977">
    <property type="entry name" value="HTH_TETR_2"/>
    <property type="match status" value="1"/>
</dbReference>